<keyword evidence="3" id="KW-1185">Reference proteome</keyword>
<gene>
    <name evidence="2" type="ORF">EYF80_028101</name>
</gene>
<name>A0A4Z2H7Q2_9TELE</name>
<proteinExistence type="predicted"/>
<organism evidence="2 3">
    <name type="scientific">Liparis tanakae</name>
    <name type="common">Tanaka's snailfish</name>
    <dbReference type="NCBI Taxonomy" id="230148"/>
    <lineage>
        <taxon>Eukaryota</taxon>
        <taxon>Metazoa</taxon>
        <taxon>Chordata</taxon>
        <taxon>Craniata</taxon>
        <taxon>Vertebrata</taxon>
        <taxon>Euteleostomi</taxon>
        <taxon>Actinopterygii</taxon>
        <taxon>Neopterygii</taxon>
        <taxon>Teleostei</taxon>
        <taxon>Neoteleostei</taxon>
        <taxon>Acanthomorphata</taxon>
        <taxon>Eupercaria</taxon>
        <taxon>Perciformes</taxon>
        <taxon>Cottioidei</taxon>
        <taxon>Cottales</taxon>
        <taxon>Liparidae</taxon>
        <taxon>Liparis</taxon>
    </lineage>
</organism>
<evidence type="ECO:0000256" key="1">
    <source>
        <dbReference type="SAM" id="MobiDB-lite"/>
    </source>
</evidence>
<comment type="caution">
    <text evidence="2">The sequence shown here is derived from an EMBL/GenBank/DDBJ whole genome shotgun (WGS) entry which is preliminary data.</text>
</comment>
<feature type="compositionally biased region" description="Acidic residues" evidence="1">
    <location>
        <begin position="154"/>
        <end position="164"/>
    </location>
</feature>
<feature type="compositionally biased region" description="Basic and acidic residues" evidence="1">
    <location>
        <begin position="142"/>
        <end position="153"/>
    </location>
</feature>
<reference evidence="2 3" key="1">
    <citation type="submission" date="2019-03" db="EMBL/GenBank/DDBJ databases">
        <title>First draft genome of Liparis tanakae, snailfish: a comprehensive survey of snailfish specific genes.</title>
        <authorList>
            <person name="Kim W."/>
            <person name="Song I."/>
            <person name="Jeong J.-H."/>
            <person name="Kim D."/>
            <person name="Kim S."/>
            <person name="Ryu S."/>
            <person name="Song J.Y."/>
            <person name="Lee S.K."/>
        </authorList>
    </citation>
    <scope>NUCLEOTIDE SEQUENCE [LARGE SCALE GENOMIC DNA]</scope>
    <source>
        <tissue evidence="2">Muscle</tissue>
    </source>
</reference>
<evidence type="ECO:0000313" key="2">
    <source>
        <dbReference type="EMBL" id="TNN61671.1"/>
    </source>
</evidence>
<dbReference type="AlphaFoldDB" id="A0A4Z2H7Q2"/>
<feature type="region of interest" description="Disordered" evidence="1">
    <location>
        <begin position="136"/>
        <end position="164"/>
    </location>
</feature>
<dbReference type="Proteomes" id="UP000314294">
    <property type="component" value="Unassembled WGS sequence"/>
</dbReference>
<sequence>MIEQHPIQLTEAVQPRCKALADGRNNNTDHCRCPEDSRQLIRKGTVQTGRNGLSGLRSPPSQGLGYHDQLLWDIMEPTPAAASVPQSTPVPAPRVPPVPRPIPVLGALDDLQISAPDSFCRHYRLQIPTLLSPIPVPILRPDPPERYLAKEKREEDEDSPPEDK</sequence>
<accession>A0A4Z2H7Q2</accession>
<dbReference type="EMBL" id="SRLO01000311">
    <property type="protein sequence ID" value="TNN61671.1"/>
    <property type="molecule type" value="Genomic_DNA"/>
</dbReference>
<protein>
    <submittedName>
        <fullName evidence="2">Uncharacterized protein</fullName>
    </submittedName>
</protein>
<evidence type="ECO:0000313" key="3">
    <source>
        <dbReference type="Proteomes" id="UP000314294"/>
    </source>
</evidence>